<dbReference type="Pfam" id="PF20172">
    <property type="entry name" value="DUF6538"/>
    <property type="match status" value="1"/>
</dbReference>
<sequence>MGRNRTRTDPDRYLTIRQGNYHYKRRVPVTIAHLDERAPHVRASLKTDDRTLARGKRDLLEAADDALWASLITKGVTDPARRRYEAAVKRVEALDFTFHGATYFEEPEAFNDLMDRIRHVLASGQEDRIADPLLGAVEVPDTKVSDAFDIYCNEIVADELIGKSQVQKDQWKKVKRRAINNFIKLNGDIAMEEIGIDHAKKVYRHWLGRIAPKEGSSTAGASSGNRDLGNMRVLYEAYFKYQGDARRDNPFEGLGFSLKKKRSRPPIPTEWIRDTMMKPGNLATLNDEARGILLILIETGARPSEICNLEPHAIRLSNKVPHLSIEPREDPANPREIKTESSRRLVPLVGVALAAAERHKTGFPRYRNRENELSATLNHFLRANSLLPTKAHTVYSFRHSFEDRMKEAGLDDELRRLLMGHTVDRPKYGSGGSLDWRRRELMKIALPFDQSIV</sequence>
<name>F7XZT4_MESOW</name>
<dbReference type="GO" id="GO:0003677">
    <property type="term" value="F:DNA binding"/>
    <property type="evidence" value="ECO:0007669"/>
    <property type="project" value="InterPro"/>
</dbReference>
<evidence type="ECO:0000313" key="4">
    <source>
        <dbReference type="Proteomes" id="UP000001623"/>
    </source>
</evidence>
<accession>F7XZT4</accession>
<dbReference type="Proteomes" id="UP000001623">
    <property type="component" value="Chromosome"/>
</dbReference>
<dbReference type="SUPFAM" id="SSF56349">
    <property type="entry name" value="DNA breaking-rejoining enzymes"/>
    <property type="match status" value="1"/>
</dbReference>
<dbReference type="EMBL" id="CP002279">
    <property type="protein sequence ID" value="AEH88148.1"/>
    <property type="molecule type" value="Genomic_DNA"/>
</dbReference>
<organism evidence="3 4">
    <name type="scientific">Mesorhizobium opportunistum (strain LMG 24607 / HAMBI 3007 / WSM2075)</name>
    <dbReference type="NCBI Taxonomy" id="536019"/>
    <lineage>
        <taxon>Bacteria</taxon>
        <taxon>Pseudomonadati</taxon>
        <taxon>Pseudomonadota</taxon>
        <taxon>Alphaproteobacteria</taxon>
        <taxon>Hyphomicrobiales</taxon>
        <taxon>Phyllobacteriaceae</taxon>
        <taxon>Mesorhizobium</taxon>
    </lineage>
</organism>
<dbReference type="InterPro" id="IPR046668">
    <property type="entry name" value="DUF6538"/>
</dbReference>
<dbReference type="Pfam" id="PF00589">
    <property type="entry name" value="Phage_integrase"/>
    <property type="match status" value="1"/>
</dbReference>
<dbReference type="KEGG" id="mop:Mesop_3706"/>
<dbReference type="PROSITE" id="PS51898">
    <property type="entry name" value="TYR_RECOMBINASE"/>
    <property type="match status" value="1"/>
</dbReference>
<dbReference type="InterPro" id="IPR011010">
    <property type="entry name" value="DNA_brk_join_enz"/>
</dbReference>
<evidence type="ECO:0000256" key="1">
    <source>
        <dbReference type="ARBA" id="ARBA00023172"/>
    </source>
</evidence>
<evidence type="ECO:0000259" key="2">
    <source>
        <dbReference type="PROSITE" id="PS51898"/>
    </source>
</evidence>
<dbReference type="GO" id="GO:0015074">
    <property type="term" value="P:DNA integration"/>
    <property type="evidence" value="ECO:0007669"/>
    <property type="project" value="InterPro"/>
</dbReference>
<dbReference type="Gene3D" id="1.10.443.10">
    <property type="entry name" value="Intergrase catalytic core"/>
    <property type="match status" value="1"/>
</dbReference>
<dbReference type="eggNOG" id="COG0582">
    <property type="taxonomic scope" value="Bacteria"/>
</dbReference>
<protein>
    <submittedName>
        <fullName evidence="3">Integrase family protein</fullName>
    </submittedName>
</protein>
<dbReference type="GO" id="GO:0006310">
    <property type="term" value="P:DNA recombination"/>
    <property type="evidence" value="ECO:0007669"/>
    <property type="project" value="UniProtKB-KW"/>
</dbReference>
<gene>
    <name evidence="3" type="ordered locus">Mesop_3706</name>
</gene>
<feature type="domain" description="Tyr recombinase" evidence="2">
    <location>
        <begin position="262"/>
        <end position="443"/>
    </location>
</feature>
<keyword evidence="1" id="KW-0233">DNA recombination</keyword>
<dbReference type="HOGENOM" id="CLU_051657_0_0_5"/>
<reference evidence="3 4" key="1">
    <citation type="submission" date="2010-10" db="EMBL/GenBank/DDBJ databases">
        <title>Complete sequence of Mesorhizobium opportunistum WSM2075.</title>
        <authorList>
            <consortium name="US DOE Joint Genome Institute"/>
            <person name="Lucas S."/>
            <person name="Copeland A."/>
            <person name="Lapidus A."/>
            <person name="Cheng J.-F."/>
            <person name="Bruce D."/>
            <person name="Goodwin L."/>
            <person name="Pitluck S."/>
            <person name="Chertkov O."/>
            <person name="Misra M."/>
            <person name="Detter J.C."/>
            <person name="Han C."/>
            <person name="Tapia R."/>
            <person name="Land M."/>
            <person name="Hauser L."/>
            <person name="Kyrpides N."/>
            <person name="Ovchinnikova G."/>
            <person name="Mavrommatis K.M."/>
            <person name="Tiwari R.P."/>
            <person name="Howieson J.G."/>
            <person name="O'Hara G.W."/>
            <person name="Nandasena K.G."/>
            <person name="Woyke T."/>
        </authorList>
    </citation>
    <scope>NUCLEOTIDE SEQUENCE [LARGE SCALE GENOMIC DNA]</scope>
    <source>
        <strain evidence="4">LMG 24607 / HAMBI 3007 / WSM2075</strain>
    </source>
</reference>
<dbReference type="InterPro" id="IPR002104">
    <property type="entry name" value="Integrase_catalytic"/>
</dbReference>
<proteinExistence type="predicted"/>
<evidence type="ECO:0000313" key="3">
    <source>
        <dbReference type="EMBL" id="AEH88148.1"/>
    </source>
</evidence>
<dbReference type="InterPro" id="IPR013762">
    <property type="entry name" value="Integrase-like_cat_sf"/>
</dbReference>
<dbReference type="RefSeq" id="WP_013894832.1">
    <property type="nucleotide sequence ID" value="NC_015675.1"/>
</dbReference>
<dbReference type="AlphaFoldDB" id="F7XZT4"/>